<dbReference type="InterPro" id="IPR031777">
    <property type="entry name" value="Sortilin_C"/>
</dbReference>
<dbReference type="eggNOG" id="KOG3511">
    <property type="taxonomic scope" value="Eukaryota"/>
</dbReference>
<evidence type="ECO:0000259" key="6">
    <source>
        <dbReference type="SMART" id="SM00602"/>
    </source>
</evidence>
<dbReference type="SUPFAM" id="SSF110296">
    <property type="entry name" value="Oligoxyloglucan reducing end-specific cellobiohydrolase"/>
    <property type="match status" value="1"/>
</dbReference>
<organism evidence="7 8">
    <name type="scientific">Tetranychus urticae</name>
    <name type="common">Two-spotted spider mite</name>
    <dbReference type="NCBI Taxonomy" id="32264"/>
    <lineage>
        <taxon>Eukaryota</taxon>
        <taxon>Metazoa</taxon>
        <taxon>Ecdysozoa</taxon>
        <taxon>Arthropoda</taxon>
        <taxon>Chelicerata</taxon>
        <taxon>Arachnida</taxon>
        <taxon>Acari</taxon>
        <taxon>Acariformes</taxon>
        <taxon>Trombidiformes</taxon>
        <taxon>Prostigmata</taxon>
        <taxon>Eleutherengona</taxon>
        <taxon>Raphignathae</taxon>
        <taxon>Tetranychoidea</taxon>
        <taxon>Tetranychidae</taxon>
        <taxon>Tetranychus</taxon>
    </lineage>
</organism>
<dbReference type="OrthoDB" id="6484126at2759"/>
<dbReference type="EnsemblMetazoa" id="tetur29g00780.1">
    <property type="protein sequence ID" value="tetur29g00780.1"/>
    <property type="gene ID" value="tetur29g00780"/>
</dbReference>
<feature type="domain" description="VPS10" evidence="6">
    <location>
        <begin position="89"/>
        <end position="722"/>
    </location>
</feature>
<dbReference type="Gene3D" id="3.30.60.270">
    <property type="match status" value="1"/>
</dbReference>
<keyword evidence="3 5" id="KW-0472">Membrane</keyword>
<evidence type="ECO:0000256" key="2">
    <source>
        <dbReference type="ARBA" id="ARBA00022737"/>
    </source>
</evidence>
<evidence type="ECO:0000256" key="1">
    <source>
        <dbReference type="ARBA" id="ARBA00004370"/>
    </source>
</evidence>
<reference evidence="7" key="2">
    <citation type="submission" date="2015-06" db="UniProtKB">
        <authorList>
            <consortium name="EnsemblMetazoa"/>
        </authorList>
    </citation>
    <scope>IDENTIFICATION</scope>
</reference>
<dbReference type="KEGG" id="tut:107368940"/>
<evidence type="ECO:0000313" key="7">
    <source>
        <dbReference type="EnsemblMetazoa" id="tetur29g00780.1"/>
    </source>
</evidence>
<dbReference type="Pfam" id="PF15902">
    <property type="entry name" value="Sortilin-Vps10"/>
    <property type="match status" value="1"/>
</dbReference>
<comment type="subcellular location">
    <subcellularLocation>
        <location evidence="1">Membrane</location>
    </subcellularLocation>
</comment>
<dbReference type="PANTHER" id="PTHR12106">
    <property type="entry name" value="SORTILIN RELATED"/>
    <property type="match status" value="1"/>
</dbReference>
<reference evidence="8" key="1">
    <citation type="submission" date="2011-08" db="EMBL/GenBank/DDBJ databases">
        <authorList>
            <person name="Rombauts S."/>
        </authorList>
    </citation>
    <scope>NUCLEOTIDE SEQUENCE</scope>
    <source>
        <strain evidence="8">London</strain>
    </source>
</reference>
<keyword evidence="5" id="KW-1133">Transmembrane helix</keyword>
<evidence type="ECO:0000256" key="3">
    <source>
        <dbReference type="ARBA" id="ARBA00023136"/>
    </source>
</evidence>
<keyword evidence="4" id="KW-0325">Glycoprotein</keyword>
<dbReference type="Proteomes" id="UP000015104">
    <property type="component" value="Unassembled WGS sequence"/>
</dbReference>
<dbReference type="Pfam" id="PF15901">
    <property type="entry name" value="Sortilin_C"/>
    <property type="match status" value="1"/>
</dbReference>
<dbReference type="InterPro" id="IPR031778">
    <property type="entry name" value="Sortilin_N"/>
</dbReference>
<proteinExistence type="predicted"/>
<protein>
    <recommendedName>
        <fullName evidence="6">VPS10 domain-containing protein</fullName>
    </recommendedName>
</protein>
<evidence type="ECO:0000313" key="8">
    <source>
        <dbReference type="Proteomes" id="UP000015104"/>
    </source>
</evidence>
<dbReference type="Gene3D" id="2.130.10.10">
    <property type="entry name" value="YVTN repeat-like/Quinoprotein amine dehydrogenase"/>
    <property type="match status" value="1"/>
</dbReference>
<dbReference type="InterPro" id="IPR015943">
    <property type="entry name" value="WD40/YVTN_repeat-like_dom_sf"/>
</dbReference>
<evidence type="ECO:0000256" key="4">
    <source>
        <dbReference type="ARBA" id="ARBA00023180"/>
    </source>
</evidence>
<sequence>MAISTSKTISTSQFITKVIFPCIFLLSGLSISLALIDGTVKISNKSSKTTTSPPISSHTAPFITRELHKIISLDDNHDQLVIDQSGSTILCLTKSTNSSNFYLSYDEGSTYHKIHGLQVNDSQKAVVSSFFHHPTIPGHIILTDVNNKLIFVSSRAGQEFEKIKVSFKPSLIVYSPYSVNWIAAYDEDDGFLQIWISSDGGFNWHAVTENVKQFAWGSVQQGETIQTLFLITESRNGGSTLSILTMEAAANKTLKVKSTRNVLTNIEKFILHNRYIFAVRKSAKFGSTNHQSDRELWLSVSGDANFNKVILPITNKTCLDYQLIDITSHFIMMGVVHSDLTSDLLISDSTGVEFKLSLQNVFHKSSKSTKQLNPINQGTIDVHKVEGLEGVYIASKGNSFEESVSVITYNYGATWSKISWPKDLDGKELTCNQNCSFHLTHLVNSTKSNYHPPSLSKESAVGLILSPGIISSTKNASQTSTNYYVSSDAGLSFIKTSISERYFVDIIDSGSIIVAVKSYLYQEGSSEILYSLDYGSSWRKLPFTDRNVSVYHLMPLNEGRSLSFILLCLNSSQLAQQKKGWIVVRIDLSSIMNKPCTNDDYQLWTPHEPDSKCLLGSEMGFQRKKININCSNYGRDLNKPIRSNSCNCVPSDYQCDFGYTYNISHSVCQQTDPGSDAPPEETCQLGKAYLKTKGYTKVFGNRCKQGIDNLEPESLICGSENSGRHTKKQMGLNGIGTLLAFLIMTILCFIVVGLIVLCQGCPCDRTTQVVRSNYHVSPSDSNRYAINVTFDNKTLRSDYEYSDDEPLVQA</sequence>
<feature type="transmembrane region" description="Helical" evidence="5">
    <location>
        <begin position="14"/>
        <end position="36"/>
    </location>
</feature>
<name>T1L009_TETUR</name>
<dbReference type="EMBL" id="CAEY01000760">
    <property type="status" value="NOT_ANNOTATED_CDS"/>
    <property type="molecule type" value="Genomic_DNA"/>
</dbReference>
<keyword evidence="2" id="KW-0677">Repeat</keyword>
<dbReference type="GO" id="GO:0006892">
    <property type="term" value="P:post-Golgi vesicle-mediated transport"/>
    <property type="evidence" value="ECO:0007669"/>
    <property type="project" value="TreeGrafter"/>
</dbReference>
<dbReference type="GO" id="GO:0005794">
    <property type="term" value="C:Golgi apparatus"/>
    <property type="evidence" value="ECO:0007669"/>
    <property type="project" value="TreeGrafter"/>
</dbReference>
<accession>T1L009</accession>
<dbReference type="AlphaFoldDB" id="T1L009"/>
<dbReference type="InterPro" id="IPR006581">
    <property type="entry name" value="VPS10"/>
</dbReference>
<feature type="transmembrane region" description="Helical" evidence="5">
    <location>
        <begin position="734"/>
        <end position="757"/>
    </location>
</feature>
<dbReference type="HOGENOM" id="CLU_348302_0_0_1"/>
<keyword evidence="5" id="KW-0812">Transmembrane</keyword>
<dbReference type="OMA" id="NIDPPAQ"/>
<dbReference type="InterPro" id="IPR050310">
    <property type="entry name" value="VPS10-sortilin"/>
</dbReference>
<dbReference type="Gene3D" id="2.10.70.80">
    <property type="match status" value="1"/>
</dbReference>
<dbReference type="STRING" id="32264.T1L009"/>
<keyword evidence="8" id="KW-1185">Reference proteome</keyword>
<dbReference type="PANTHER" id="PTHR12106:SF47">
    <property type="entry name" value="VPS10 DOMAIN-CONTAINING RECEPTOR SORCS3-LIKE"/>
    <property type="match status" value="1"/>
</dbReference>
<dbReference type="GO" id="GO:0016020">
    <property type="term" value="C:membrane"/>
    <property type="evidence" value="ECO:0007669"/>
    <property type="project" value="UniProtKB-SubCell"/>
</dbReference>
<dbReference type="SMART" id="SM00602">
    <property type="entry name" value="VPS10"/>
    <property type="match status" value="1"/>
</dbReference>
<evidence type="ECO:0000256" key="5">
    <source>
        <dbReference type="SAM" id="Phobius"/>
    </source>
</evidence>
<gene>
    <name evidence="7" type="primary">107368940</name>
</gene>